<dbReference type="GO" id="GO:0043138">
    <property type="term" value="F:3'-5' DNA helicase activity"/>
    <property type="evidence" value="ECO:0007669"/>
    <property type="project" value="UniProtKB-EC"/>
</dbReference>
<dbReference type="InterPro" id="IPR001650">
    <property type="entry name" value="Helicase_C-like"/>
</dbReference>
<dbReference type="GO" id="GO:0016787">
    <property type="term" value="F:hydrolase activity"/>
    <property type="evidence" value="ECO:0007669"/>
    <property type="project" value="UniProtKB-KW"/>
</dbReference>
<gene>
    <name evidence="14" type="ORF">BV898_03575</name>
</gene>
<keyword evidence="15" id="KW-1185">Reference proteome</keyword>
<dbReference type="PANTHER" id="PTHR47835">
    <property type="entry name" value="HFM1, ATP DEPENDENT DNA HELICASE HOMOLOG"/>
    <property type="match status" value="1"/>
</dbReference>
<evidence type="ECO:0000259" key="13">
    <source>
        <dbReference type="PROSITE" id="PS51194"/>
    </source>
</evidence>
<dbReference type="SMART" id="SM00487">
    <property type="entry name" value="DEXDc"/>
    <property type="match status" value="1"/>
</dbReference>
<dbReference type="PANTHER" id="PTHR47835:SF3">
    <property type="entry name" value="HELICASE FOR MEIOSIS 1"/>
    <property type="match status" value="1"/>
</dbReference>
<dbReference type="SMART" id="SM00490">
    <property type="entry name" value="HELICc"/>
    <property type="match status" value="1"/>
</dbReference>
<feature type="compositionally biased region" description="Polar residues" evidence="11">
    <location>
        <begin position="1258"/>
        <end position="1269"/>
    </location>
</feature>
<dbReference type="Proteomes" id="UP000192578">
    <property type="component" value="Unassembled WGS sequence"/>
</dbReference>
<keyword evidence="3" id="KW-0378">Hydrolase</keyword>
<evidence type="ECO:0000256" key="6">
    <source>
        <dbReference type="ARBA" id="ARBA00023235"/>
    </source>
</evidence>
<dbReference type="InterPro" id="IPR011545">
    <property type="entry name" value="DEAD/DEAH_box_helicase_dom"/>
</dbReference>
<proteinExistence type="inferred from homology"/>
<feature type="region of interest" description="Disordered" evidence="11">
    <location>
        <begin position="1533"/>
        <end position="1625"/>
    </location>
</feature>
<comment type="catalytic activity">
    <reaction evidence="8">
        <text>Couples ATP hydrolysis with the unwinding of duplex DNA by translocating in the 3'-5' direction.</text>
        <dbReference type="EC" id="5.6.2.4"/>
    </reaction>
</comment>
<dbReference type="GO" id="GO:0006355">
    <property type="term" value="P:regulation of DNA-templated transcription"/>
    <property type="evidence" value="ECO:0007669"/>
    <property type="project" value="InterPro"/>
</dbReference>
<evidence type="ECO:0000313" key="14">
    <source>
        <dbReference type="EMBL" id="OQV22399.1"/>
    </source>
</evidence>
<dbReference type="InterPro" id="IPR004179">
    <property type="entry name" value="Sec63-dom"/>
</dbReference>
<evidence type="ECO:0000313" key="15">
    <source>
        <dbReference type="Proteomes" id="UP000192578"/>
    </source>
</evidence>
<dbReference type="InterPro" id="IPR007282">
    <property type="entry name" value="NOT2/3/5_C"/>
</dbReference>
<dbReference type="InterPro" id="IPR052247">
    <property type="entry name" value="Meiotic_Crossover_Helicase"/>
</dbReference>
<dbReference type="Pfam" id="PF00270">
    <property type="entry name" value="DEAD"/>
    <property type="match status" value="1"/>
</dbReference>
<dbReference type="GO" id="GO:0005524">
    <property type="term" value="F:ATP binding"/>
    <property type="evidence" value="ECO:0007669"/>
    <property type="project" value="UniProtKB-KW"/>
</dbReference>
<keyword evidence="2" id="KW-0547">Nucleotide-binding</keyword>
<dbReference type="Gene3D" id="1.10.3380.10">
    <property type="entry name" value="Sec63 N-terminal domain-like domain"/>
    <property type="match status" value="1"/>
</dbReference>
<dbReference type="InterPro" id="IPR038635">
    <property type="entry name" value="CCR4-NOT_su2/3/5_C_sf"/>
</dbReference>
<evidence type="ECO:0000256" key="7">
    <source>
        <dbReference type="ARBA" id="ARBA00023254"/>
    </source>
</evidence>
<dbReference type="SUPFAM" id="SSF158702">
    <property type="entry name" value="Sec63 N-terminal domain-like"/>
    <property type="match status" value="1"/>
</dbReference>
<dbReference type="GO" id="GO:0051321">
    <property type="term" value="P:meiotic cell cycle"/>
    <property type="evidence" value="ECO:0007669"/>
    <property type="project" value="UniProtKB-KW"/>
</dbReference>
<dbReference type="GO" id="GO:0003676">
    <property type="term" value="F:nucleic acid binding"/>
    <property type="evidence" value="ECO:0007669"/>
    <property type="project" value="InterPro"/>
</dbReference>
<dbReference type="CDD" id="cd18795">
    <property type="entry name" value="SF2_C_Ski2"/>
    <property type="match status" value="1"/>
</dbReference>
<dbReference type="PROSITE" id="PS51192">
    <property type="entry name" value="HELICASE_ATP_BIND_1"/>
    <property type="match status" value="1"/>
</dbReference>
<keyword evidence="5" id="KW-0067">ATP-binding</keyword>
<protein>
    <recommendedName>
        <fullName evidence="9">DNA 3'-5' helicase</fullName>
        <ecNumber evidence="9">5.6.2.4</ecNumber>
    </recommendedName>
</protein>
<dbReference type="Pfam" id="PF02889">
    <property type="entry name" value="Sec63"/>
    <property type="match status" value="1"/>
</dbReference>
<feature type="domain" description="Helicase ATP-binding" evidence="12">
    <location>
        <begin position="54"/>
        <end position="246"/>
    </location>
</feature>
<evidence type="ECO:0000256" key="4">
    <source>
        <dbReference type="ARBA" id="ARBA00022806"/>
    </source>
</evidence>
<dbReference type="FunFam" id="1.10.10.10:FF:000012">
    <property type="entry name" value="U5 small nuclear ribonucleoprotein helicase"/>
    <property type="match status" value="1"/>
</dbReference>
<dbReference type="PROSITE" id="PS51194">
    <property type="entry name" value="HELICASE_CTER"/>
    <property type="match status" value="1"/>
</dbReference>
<dbReference type="Gene3D" id="1.10.10.10">
    <property type="entry name" value="Winged helix-like DNA-binding domain superfamily/Winged helix DNA-binding domain"/>
    <property type="match status" value="1"/>
</dbReference>
<name>A0A1W0X4I1_HYPEX</name>
<comment type="similarity">
    <text evidence="1">Belongs to the helicase family. SKI2 subfamily.</text>
</comment>
<evidence type="ECO:0000256" key="9">
    <source>
        <dbReference type="ARBA" id="ARBA00034808"/>
    </source>
</evidence>
<feature type="region of interest" description="Disordered" evidence="11">
    <location>
        <begin position="1027"/>
        <end position="1080"/>
    </location>
</feature>
<feature type="compositionally biased region" description="Polar residues" evidence="11">
    <location>
        <begin position="1543"/>
        <end position="1582"/>
    </location>
</feature>
<evidence type="ECO:0000259" key="12">
    <source>
        <dbReference type="PROSITE" id="PS51192"/>
    </source>
</evidence>
<dbReference type="SUPFAM" id="SSF52540">
    <property type="entry name" value="P-loop containing nucleoside triphosphate hydrolases"/>
    <property type="match status" value="2"/>
</dbReference>
<dbReference type="InterPro" id="IPR014001">
    <property type="entry name" value="Helicase_ATP-bd"/>
</dbReference>
<feature type="compositionally biased region" description="Polar residues" evidence="11">
    <location>
        <begin position="1047"/>
        <end position="1059"/>
    </location>
</feature>
<reference evidence="15" key="1">
    <citation type="submission" date="2017-01" db="EMBL/GenBank/DDBJ databases">
        <title>Comparative genomics of anhydrobiosis in the tardigrade Hypsibius dujardini.</title>
        <authorList>
            <person name="Yoshida Y."/>
            <person name="Koutsovoulos G."/>
            <person name="Laetsch D."/>
            <person name="Stevens L."/>
            <person name="Kumar S."/>
            <person name="Horikawa D."/>
            <person name="Ishino K."/>
            <person name="Komine S."/>
            <person name="Tomita M."/>
            <person name="Blaxter M."/>
            <person name="Arakawa K."/>
        </authorList>
    </citation>
    <scope>NUCLEOTIDE SEQUENCE [LARGE SCALE GENOMIC DNA]</scope>
    <source>
        <strain evidence="15">Z151</strain>
    </source>
</reference>
<accession>A0A1W0X4I1</accession>
<dbReference type="Gene3D" id="3.40.50.300">
    <property type="entry name" value="P-loop containing nucleotide triphosphate hydrolases"/>
    <property type="match status" value="3"/>
</dbReference>
<feature type="domain" description="Helicase C-terminal" evidence="13">
    <location>
        <begin position="424"/>
        <end position="581"/>
    </location>
</feature>
<organism evidence="14 15">
    <name type="scientific">Hypsibius exemplaris</name>
    <name type="common">Freshwater tardigrade</name>
    <dbReference type="NCBI Taxonomy" id="2072580"/>
    <lineage>
        <taxon>Eukaryota</taxon>
        <taxon>Metazoa</taxon>
        <taxon>Ecdysozoa</taxon>
        <taxon>Tardigrada</taxon>
        <taxon>Eutardigrada</taxon>
        <taxon>Parachela</taxon>
        <taxon>Hypsibioidea</taxon>
        <taxon>Hypsibiidae</taxon>
        <taxon>Hypsibius</taxon>
    </lineage>
</organism>
<feature type="region of interest" description="Disordered" evidence="11">
    <location>
        <begin position="325"/>
        <end position="385"/>
    </location>
</feature>
<evidence type="ECO:0000256" key="5">
    <source>
        <dbReference type="ARBA" id="ARBA00022840"/>
    </source>
</evidence>
<feature type="compositionally biased region" description="Low complexity" evidence="11">
    <location>
        <begin position="325"/>
        <end position="366"/>
    </location>
</feature>
<evidence type="ECO:0000256" key="1">
    <source>
        <dbReference type="ARBA" id="ARBA00010140"/>
    </source>
</evidence>
<evidence type="ECO:0000256" key="2">
    <source>
        <dbReference type="ARBA" id="ARBA00022741"/>
    </source>
</evidence>
<dbReference type="Pfam" id="PF23445">
    <property type="entry name" value="WHD_SNRNP200"/>
    <property type="match status" value="1"/>
</dbReference>
<dbReference type="EC" id="5.6.2.4" evidence="9"/>
<evidence type="ECO:0000256" key="10">
    <source>
        <dbReference type="ARBA" id="ARBA00048988"/>
    </source>
</evidence>
<dbReference type="InterPro" id="IPR057842">
    <property type="entry name" value="WH_MER3"/>
</dbReference>
<dbReference type="Pfam" id="PF04153">
    <property type="entry name" value="NOT2_3_5_C"/>
    <property type="match status" value="1"/>
</dbReference>
<dbReference type="InterPro" id="IPR027417">
    <property type="entry name" value="P-loop_NTPase"/>
</dbReference>
<dbReference type="OrthoDB" id="5575at2759"/>
<dbReference type="SMART" id="SM00973">
    <property type="entry name" value="Sec63"/>
    <property type="match status" value="1"/>
</dbReference>
<comment type="caution">
    <text evidence="14">The sequence shown here is derived from an EMBL/GenBank/DDBJ whole genome shotgun (WGS) entry which is preliminary data.</text>
</comment>
<comment type="catalytic activity">
    <reaction evidence="10">
        <text>ATP + H2O = ADP + phosphate + H(+)</text>
        <dbReference type="Rhea" id="RHEA:13065"/>
        <dbReference type="ChEBI" id="CHEBI:15377"/>
        <dbReference type="ChEBI" id="CHEBI:15378"/>
        <dbReference type="ChEBI" id="CHEBI:30616"/>
        <dbReference type="ChEBI" id="CHEBI:43474"/>
        <dbReference type="ChEBI" id="CHEBI:456216"/>
        <dbReference type="EC" id="5.6.2.4"/>
    </reaction>
</comment>
<feature type="region of interest" description="Disordered" evidence="11">
    <location>
        <begin position="1334"/>
        <end position="1366"/>
    </location>
</feature>
<evidence type="ECO:0000256" key="11">
    <source>
        <dbReference type="SAM" id="MobiDB-lite"/>
    </source>
</evidence>
<dbReference type="EMBL" id="MTYJ01000017">
    <property type="protein sequence ID" value="OQV22399.1"/>
    <property type="molecule type" value="Genomic_DNA"/>
</dbReference>
<sequence>MSGLPSQLRITRQFADGRPPDTITLRSVEELPEKFRPFFAAHPYFNILQSLVFEQVVFSDAGIVVSAPTGCGKTGVFELAMVRMLMKNSGGVTAAASGQRVTKAIYLAPVKALCDERFSDWSKRFGDIGYKVCRLTGDTDAEEYSEMKEADIVVATPEKWDSMTRRWKDNEHLVKMIRVFMVDEVHLIGDPSRGATLETVVSRMKTISAKLALSTGNYIRFVAVSATLANIEDFGEWLSTGPNKAVQFKLGDSVRPVQIEKFVYGYPFNTPCSEFKFDMTLNYKLGEIIGRHANLKPTLIFCSTRKSTIQSSALSAAAGPESSALSAAAGPGSNASSVADGPGSNASSAAAGPGSKASSVAAGPGSNASSVAAGPGSKASSVAAGPGSNASSVAAGLGSKASSAVAGPGSNASSVATFQAAGVLSKQANYNFTDEFRQRIQQTANSVRNSQLADFLRTGIGFHHAGLDRFDRAAVEELFLQGNLPVLVATSTLAMGVNLPAHLVIIKSTSAYVGGSYREYSETEIMQMIGRAGRPQFDTTAVAVIMTKSESRARFENITRGTQVTESSLHKQLIEHVNAEISLKTFSDSGSMLAWLKSTFLYLRIFRNPEYYELPKNITVQNTFRWLQELCSGKLRSLKEADLIEGKPEKFQSSLKGNLMARYYIAFSTMELFGKLTGQENLSELLDVFCQAKELAEVQLRVNEKMALNTLNRNKAGLAVIRFPMKGRITTAAMKVNCLIQATLGSLSITDHSLVADANKALRSASRVAKCLVAFVRTSVKGFAVNVSAIQLCKCIEARLWENTEQVARQIKGIGPTMASALVGAGYTSFSKLENANPREIEFVCNRRPPFGFPQYVMTVEQSANTSSNEAELTITVEIGNINRLRQNPTAGRNHAVYLLIGDAANLCLLNERLVDGELLRMDGRFTKKLTVKRAQGGEKLQVYLVSETMLGLDTAMEMSPVYTGMPVPSVAKSANTLPVPAKPKRNLVQSELNFPIKKRKSSSNTNPLAYSSEILDSSDGSEISLTSSHIESSDILPPPNPANRIRIQSSSLTGQSEIRGNILAPSTPPHRIVPADSAASTSAGSSASAYFFGKASGGAATSSRKPEKDNEPFFLLGELSRLSVSPHRNDAMISAHQPSDYLHLHDNLTATMAFRNDPYLNSSSNSNSQQYSTDAMLWDMPQNGGGSALLNPRGSSGSAGDMNNGAFAALRKPPQTGFSTGGEFGGESNNSNNYSSFGSTGYGSSIFAARNERENFNRSGESPNSGLPSLSGAPASRPVAVNGNFSRSMSTGQGSPSTTPGFASSPYTNASPFAASSQYSGQNQSLNLKYVQGKRPATSHAPKSFTSPENPKPEKRVRVSGRRGRTVGSEIVGKIKFRPCSGKFDWSALFQREQYEVMKSGSYEDPLQSRSSMMKRQQMEAAKRASNMGMPSPYGSSAFMRGNMFNQSNGSEGAVFDMSEFPSLATRNRMENSLSFANILAQPKTGYGMLKEGSRENNPEFQMQQEDFPALPGAEGGASLPGGLAASRTFEKEKAARAMAGESTSDRATPNSTSSMNNSLSQQLGYGQASSSSNTSLNTYFQPGPGILHGMPPYRNRMMTEPGERSSMAPAPPIRRPEEASGFTASGTAPKVVYVPPTIVQDHFGLFGFLQYMKCLPGNTSLPLTSVGCDLHALGLVFNPLDATPKRFKGYPFLHSYISDACTAHICHLDVDVPSEYLVSITMPKDKVAPPRISRFSEDLLFYLFYGFPGDIMQFAAAMELYTRDWRFHKDEKVWITRIPNQPPMEKTNTYERGQYQYFDSLGWRKASKEMHVEYAKLDERATFPNSAVQLMPNFLQSLFN</sequence>
<keyword evidence="7" id="KW-0469">Meiosis</keyword>
<keyword evidence="4 14" id="KW-0347">Helicase</keyword>
<keyword evidence="6" id="KW-0413">Isomerase</keyword>
<dbReference type="GO" id="GO:2000036">
    <property type="term" value="P:regulation of stem cell population maintenance"/>
    <property type="evidence" value="ECO:0007669"/>
    <property type="project" value="UniProtKB-ARBA"/>
</dbReference>
<evidence type="ECO:0000256" key="8">
    <source>
        <dbReference type="ARBA" id="ARBA00034617"/>
    </source>
</evidence>
<evidence type="ECO:0000256" key="3">
    <source>
        <dbReference type="ARBA" id="ARBA00022801"/>
    </source>
</evidence>
<feature type="compositionally biased region" description="Polar residues" evidence="11">
    <location>
        <begin position="1284"/>
        <end position="1306"/>
    </location>
</feature>
<dbReference type="InterPro" id="IPR036388">
    <property type="entry name" value="WH-like_DNA-bd_sf"/>
</dbReference>
<dbReference type="Pfam" id="PF00271">
    <property type="entry name" value="Helicase_C"/>
    <property type="match status" value="1"/>
</dbReference>
<dbReference type="Gene3D" id="2.30.30.1020">
    <property type="entry name" value="CCR4-NOT complex subunit 2/3/5, C-terminal domain"/>
    <property type="match status" value="1"/>
</dbReference>
<feature type="region of interest" description="Disordered" evidence="11">
    <location>
        <begin position="1257"/>
        <end position="1306"/>
    </location>
</feature>